<organism evidence="15 16">
    <name type="scientific">Leptobrachium leishanense</name>
    <name type="common">Leishan spiny toad</name>
    <dbReference type="NCBI Taxonomy" id="445787"/>
    <lineage>
        <taxon>Eukaryota</taxon>
        <taxon>Metazoa</taxon>
        <taxon>Chordata</taxon>
        <taxon>Craniata</taxon>
        <taxon>Vertebrata</taxon>
        <taxon>Euteleostomi</taxon>
        <taxon>Amphibia</taxon>
        <taxon>Batrachia</taxon>
        <taxon>Anura</taxon>
        <taxon>Pelobatoidea</taxon>
        <taxon>Megophryidae</taxon>
        <taxon>Leptobrachium</taxon>
    </lineage>
</organism>
<name>A0A8C5MGH8_9ANUR</name>
<dbReference type="PRINTS" id="PR00237">
    <property type="entry name" value="GPCRRHODOPSN"/>
</dbReference>
<feature type="transmembrane region" description="Helical" evidence="13">
    <location>
        <begin position="210"/>
        <end position="234"/>
    </location>
</feature>
<keyword evidence="7" id="KW-0297">G-protein coupled receptor</keyword>
<dbReference type="InterPro" id="IPR050939">
    <property type="entry name" value="Olfactory_GPCR1"/>
</dbReference>
<evidence type="ECO:0000313" key="16">
    <source>
        <dbReference type="Proteomes" id="UP000694569"/>
    </source>
</evidence>
<evidence type="ECO:0000256" key="7">
    <source>
        <dbReference type="ARBA" id="ARBA00023040"/>
    </source>
</evidence>
<evidence type="ECO:0000256" key="2">
    <source>
        <dbReference type="ARBA" id="ARBA00022475"/>
    </source>
</evidence>
<evidence type="ECO:0000256" key="1">
    <source>
        <dbReference type="ARBA" id="ARBA00004651"/>
    </source>
</evidence>
<dbReference type="Gene3D" id="1.20.1070.10">
    <property type="entry name" value="Rhodopsin 7-helix transmembrane proteins"/>
    <property type="match status" value="1"/>
</dbReference>
<keyword evidence="5" id="KW-0552">Olfaction</keyword>
<dbReference type="CDD" id="cd13954">
    <property type="entry name" value="7tmA_OR"/>
    <property type="match status" value="1"/>
</dbReference>
<evidence type="ECO:0000256" key="4">
    <source>
        <dbReference type="ARBA" id="ARBA00022692"/>
    </source>
</evidence>
<dbReference type="GeneTree" id="ENSGT01140000282520"/>
<dbReference type="GO" id="GO:0004930">
    <property type="term" value="F:G protein-coupled receptor activity"/>
    <property type="evidence" value="ECO:0007669"/>
    <property type="project" value="UniProtKB-KW"/>
</dbReference>
<dbReference type="SUPFAM" id="SSF81321">
    <property type="entry name" value="Family A G protein-coupled receptor-like"/>
    <property type="match status" value="1"/>
</dbReference>
<sequence>MDEANQTYYSDFLLHGFNHLEAYKGALFILFLFAYIFTISGNMLIIVIVYFQVQLHTPMYFFISNLSLLEIWYLYMFHGLGMTECALLAIMAFDRYVAICNPLRYTAIMNRIMCRKLASLCWVYGFSSATIPLIYTLKLPLCGPRHINHYFCDLAPLLGLSCTDTHFNDLINSCVIGFATMFNLVLIIIMYINIIYSVMKIRTMEGRNKAFSTCSSHITVVSLFYSTAFTVYAGPKHVRSWDYDKVVALVYAMFTPLLNPIIYSLRNKDVKSAFKRVIQNTWGKNQRRIR</sequence>
<dbReference type="GO" id="GO:0004984">
    <property type="term" value="F:olfactory receptor activity"/>
    <property type="evidence" value="ECO:0007669"/>
    <property type="project" value="InterPro"/>
</dbReference>
<keyword evidence="9" id="KW-1015">Disulfide bond</keyword>
<accession>A0A8C5MGH8</accession>
<protein>
    <recommendedName>
        <fullName evidence="14">G-protein coupled receptors family 1 profile domain-containing protein</fullName>
    </recommendedName>
</protein>
<evidence type="ECO:0000256" key="10">
    <source>
        <dbReference type="ARBA" id="ARBA00023170"/>
    </source>
</evidence>
<dbReference type="PANTHER" id="PTHR24242:SF410">
    <property type="entry name" value="OLFACTORY RECEPTOR"/>
    <property type="match status" value="1"/>
</dbReference>
<dbReference type="InterPro" id="IPR017452">
    <property type="entry name" value="GPCR_Rhodpsn_7TM"/>
</dbReference>
<dbReference type="PROSITE" id="PS50262">
    <property type="entry name" value="G_PROTEIN_RECEP_F1_2"/>
    <property type="match status" value="1"/>
</dbReference>
<dbReference type="OrthoDB" id="9615015at2759"/>
<evidence type="ECO:0000256" key="3">
    <source>
        <dbReference type="ARBA" id="ARBA00022606"/>
    </source>
</evidence>
<keyword evidence="11" id="KW-0325">Glycoprotein</keyword>
<keyword evidence="10" id="KW-0675">Receptor</keyword>
<feature type="transmembrane region" description="Helical" evidence="13">
    <location>
        <begin position="175"/>
        <end position="198"/>
    </location>
</feature>
<evidence type="ECO:0000256" key="6">
    <source>
        <dbReference type="ARBA" id="ARBA00022989"/>
    </source>
</evidence>
<dbReference type="InterPro" id="IPR000725">
    <property type="entry name" value="Olfact_rcpt"/>
</dbReference>
<dbReference type="PRINTS" id="PR00245">
    <property type="entry name" value="OLFACTORYR"/>
</dbReference>
<reference evidence="15" key="1">
    <citation type="submission" date="2025-08" db="UniProtKB">
        <authorList>
            <consortium name="Ensembl"/>
        </authorList>
    </citation>
    <scope>IDENTIFICATION</scope>
</reference>
<feature type="transmembrane region" description="Helical" evidence="13">
    <location>
        <begin position="71"/>
        <end position="97"/>
    </location>
</feature>
<dbReference type="GO" id="GO:0005886">
    <property type="term" value="C:plasma membrane"/>
    <property type="evidence" value="ECO:0007669"/>
    <property type="project" value="UniProtKB-SubCell"/>
</dbReference>
<feature type="domain" description="G-protein coupled receptors family 1 profile" evidence="14">
    <location>
        <begin position="87"/>
        <end position="263"/>
    </location>
</feature>
<keyword evidence="8 13" id="KW-0472">Membrane</keyword>
<dbReference type="AlphaFoldDB" id="A0A8C5MGH8"/>
<keyword evidence="4 13" id="KW-0812">Transmembrane</keyword>
<evidence type="ECO:0000256" key="13">
    <source>
        <dbReference type="SAM" id="Phobius"/>
    </source>
</evidence>
<evidence type="ECO:0000256" key="12">
    <source>
        <dbReference type="ARBA" id="ARBA00023224"/>
    </source>
</evidence>
<feature type="transmembrane region" description="Helical" evidence="13">
    <location>
        <begin position="27"/>
        <end position="51"/>
    </location>
</feature>
<evidence type="ECO:0000259" key="14">
    <source>
        <dbReference type="PROSITE" id="PS50262"/>
    </source>
</evidence>
<keyword evidence="12" id="KW-0807">Transducer</keyword>
<dbReference type="Proteomes" id="UP000694569">
    <property type="component" value="Unplaced"/>
</dbReference>
<keyword evidence="3" id="KW-0716">Sensory transduction</keyword>
<dbReference type="Pfam" id="PF13853">
    <property type="entry name" value="7tm_4"/>
    <property type="match status" value="1"/>
</dbReference>
<evidence type="ECO:0000313" key="15">
    <source>
        <dbReference type="Ensembl" id="ENSLLEP00000013995.1"/>
    </source>
</evidence>
<feature type="transmembrane region" description="Helical" evidence="13">
    <location>
        <begin position="117"/>
        <end position="135"/>
    </location>
</feature>
<keyword evidence="6 13" id="KW-1133">Transmembrane helix</keyword>
<evidence type="ECO:0000256" key="9">
    <source>
        <dbReference type="ARBA" id="ARBA00023157"/>
    </source>
</evidence>
<comment type="subcellular location">
    <subcellularLocation>
        <location evidence="1">Cell membrane</location>
        <topology evidence="1">Multi-pass membrane protein</topology>
    </subcellularLocation>
</comment>
<evidence type="ECO:0000256" key="11">
    <source>
        <dbReference type="ARBA" id="ARBA00023180"/>
    </source>
</evidence>
<keyword evidence="16" id="KW-1185">Reference proteome</keyword>
<evidence type="ECO:0000256" key="8">
    <source>
        <dbReference type="ARBA" id="ARBA00023136"/>
    </source>
</evidence>
<dbReference type="InterPro" id="IPR000276">
    <property type="entry name" value="GPCR_Rhodpsn"/>
</dbReference>
<feature type="transmembrane region" description="Helical" evidence="13">
    <location>
        <begin position="246"/>
        <end position="265"/>
    </location>
</feature>
<reference evidence="15" key="2">
    <citation type="submission" date="2025-09" db="UniProtKB">
        <authorList>
            <consortium name="Ensembl"/>
        </authorList>
    </citation>
    <scope>IDENTIFICATION</scope>
</reference>
<proteinExistence type="predicted"/>
<evidence type="ECO:0000256" key="5">
    <source>
        <dbReference type="ARBA" id="ARBA00022725"/>
    </source>
</evidence>
<keyword evidence="2" id="KW-1003">Cell membrane</keyword>
<dbReference type="PANTHER" id="PTHR24242">
    <property type="entry name" value="G-PROTEIN COUPLED RECEPTOR"/>
    <property type="match status" value="1"/>
</dbReference>
<dbReference type="Ensembl" id="ENSLLET00000014547.1">
    <property type="protein sequence ID" value="ENSLLEP00000013995.1"/>
    <property type="gene ID" value="ENSLLEG00000008880.1"/>
</dbReference>
<dbReference type="FunFam" id="1.20.1070.10:FF:000001">
    <property type="entry name" value="Olfactory receptor"/>
    <property type="match status" value="1"/>
</dbReference>